<evidence type="ECO:0000313" key="2">
    <source>
        <dbReference type="EMBL" id="QEE15427.1"/>
    </source>
</evidence>
<evidence type="ECO:0000256" key="1">
    <source>
        <dbReference type="RuleBase" id="RU003814"/>
    </source>
</evidence>
<dbReference type="EMBL" id="CP042905">
    <property type="protein sequence ID" value="QEE15427.1"/>
    <property type="molecule type" value="Genomic_DNA"/>
</dbReference>
<dbReference type="AlphaFoldDB" id="A0A5B9D9A5"/>
<dbReference type="GeneID" id="41329244"/>
<reference evidence="2 3" key="1">
    <citation type="journal article" date="2020" name="Nature">
        <title>Isolation of an archaeon at the prokaryote-eukaryote interface.</title>
        <authorList>
            <person name="Imachi H."/>
            <person name="Nobu M.K."/>
            <person name="Nakahara N."/>
            <person name="Morono Y."/>
            <person name="Ogawara M."/>
            <person name="Takaki Y."/>
            <person name="Takano Y."/>
            <person name="Uematsu K."/>
            <person name="Ikuta T."/>
            <person name="Ito M."/>
            <person name="Matsui Y."/>
            <person name="Miyazaki M."/>
            <person name="Murata K."/>
            <person name="Saito Y."/>
            <person name="Sakai S."/>
            <person name="Song C."/>
            <person name="Tasumi E."/>
            <person name="Yamanaka Y."/>
            <person name="Yamaguchi T."/>
            <person name="Kamagata Y."/>
            <person name="Tamaki H."/>
            <person name="Takai K."/>
        </authorList>
    </citation>
    <scope>NUCLEOTIDE SEQUENCE [LARGE SCALE GENOMIC DNA]</scope>
    <source>
        <strain evidence="2 3">MK-D1</strain>
    </source>
</reference>
<dbReference type="PANTHER" id="PTHR43475">
    <property type="entry name" value="METHYLTHIORIBOSE-1-PHOSPHATE ISOMERASE"/>
    <property type="match status" value="1"/>
</dbReference>
<dbReference type="Gene3D" id="1.20.120.420">
    <property type="entry name" value="translation initiation factor eif-2b, domain 1"/>
    <property type="match status" value="1"/>
</dbReference>
<dbReference type="InterPro" id="IPR000649">
    <property type="entry name" value="IF-2B-related"/>
</dbReference>
<comment type="similarity">
    <text evidence="1">Belongs to the eIF-2B alpha/beta/delta subunits family.</text>
</comment>
<dbReference type="InterPro" id="IPR027363">
    <property type="entry name" value="M1Pi_N"/>
</dbReference>
<dbReference type="GO" id="GO:0019509">
    <property type="term" value="P:L-methionine salvage from methylthioadenosine"/>
    <property type="evidence" value="ECO:0007669"/>
    <property type="project" value="TreeGrafter"/>
</dbReference>
<dbReference type="InterPro" id="IPR042529">
    <property type="entry name" value="IF_2B-like_C"/>
</dbReference>
<proteinExistence type="inferred from homology"/>
<dbReference type="GO" id="GO:0043917">
    <property type="term" value="F:ribose 1,5-bisphosphate isomerase activity"/>
    <property type="evidence" value="ECO:0007669"/>
    <property type="project" value="UniProtKB-EC"/>
</dbReference>
<dbReference type="Proteomes" id="UP000321408">
    <property type="component" value="Chromosome"/>
</dbReference>
<dbReference type="InterPro" id="IPR037171">
    <property type="entry name" value="NagB/RpiA_transferase-like"/>
</dbReference>
<dbReference type="RefSeq" id="WP_147662335.1">
    <property type="nucleotide sequence ID" value="NZ_CP042905.2"/>
</dbReference>
<sequence>MKEVIEAARKITALEIQGATNIAMFAVKELVKFAQRNKSLSQKEMWSQLIKVEEIFAKSRSTEPGMRNGLMYILGKLQHDNSEGIFEDFPKMIEIYGSEYENILKEAKKSIAQYGNNLIPENLETPYVVQTHCHSSIVESILIEAHKQGKNFIVVSSETRPFYQGRITAKILSDAGIKVIQVVDSAMRWIANNYNSDIIIVGADAITSEGTVLNKIGSRLLALVAKEIHIPFYVASPLLKYNPGTAFGNYEKIEMRDTKEIWKDWKDAPKDLTYLNPAFETINRVYISGVITEAGIYPSGQVHMMFSKIYPFLHEAYRIIEHGSKSDIF</sequence>
<dbReference type="Pfam" id="PF01008">
    <property type="entry name" value="IF-2B"/>
    <property type="match status" value="1"/>
</dbReference>
<accession>A0A5B9D9A5</accession>
<dbReference type="PANTHER" id="PTHR43475:SF2">
    <property type="entry name" value="RIBOSE 1,5-BISPHOSPHATE ISOMERASE"/>
    <property type="match status" value="1"/>
</dbReference>
<dbReference type="Gene3D" id="3.40.50.10470">
    <property type="entry name" value="Translation initiation factor eif-2b, domain 2"/>
    <property type="match status" value="1"/>
</dbReference>
<dbReference type="GO" id="GO:0046523">
    <property type="term" value="F:S-methyl-5-thioribose-1-phosphate isomerase activity"/>
    <property type="evidence" value="ECO:0007669"/>
    <property type="project" value="TreeGrafter"/>
</dbReference>
<keyword evidence="3" id="KW-1185">Reference proteome</keyword>
<dbReference type="OrthoDB" id="27639at2157"/>
<name>A0A5B9D9A5_9ARCH</name>
<reference evidence="2 3" key="2">
    <citation type="journal article" date="2024" name="Int. J. Syst. Evol. Microbiol.">
        <title>Promethearchaeum syntrophicum gen. nov., sp. nov., an anaerobic, obligately syntrophic archaeon, the first isolate of the lineage 'Asgard' archaea, and proposal of the new archaeal phylum Promethearchaeota phyl. nov. and kingdom Promethearchaeati regn. nov.</title>
        <authorList>
            <person name="Imachi H."/>
            <person name="Nobu M.K."/>
            <person name="Kato S."/>
            <person name="Takaki Y."/>
            <person name="Miyazaki M."/>
            <person name="Miyata M."/>
            <person name="Ogawara M."/>
            <person name="Saito Y."/>
            <person name="Sakai S."/>
            <person name="Tahara Y.O."/>
            <person name="Takano Y."/>
            <person name="Tasumi E."/>
            <person name="Uematsu K."/>
            <person name="Yoshimura T."/>
            <person name="Itoh T."/>
            <person name="Ohkuma M."/>
            <person name="Takai K."/>
        </authorList>
    </citation>
    <scope>NUCLEOTIDE SEQUENCE [LARGE SCALE GENOMIC DNA]</scope>
    <source>
        <strain evidence="2 3">MK-D1</strain>
    </source>
</reference>
<evidence type="ECO:0000313" key="3">
    <source>
        <dbReference type="Proteomes" id="UP000321408"/>
    </source>
</evidence>
<organism evidence="2 3">
    <name type="scientific">Promethearchaeum syntrophicum</name>
    <dbReference type="NCBI Taxonomy" id="2594042"/>
    <lineage>
        <taxon>Archaea</taxon>
        <taxon>Promethearchaeati</taxon>
        <taxon>Promethearchaeota</taxon>
        <taxon>Promethearchaeia</taxon>
        <taxon>Promethearchaeales</taxon>
        <taxon>Promethearchaeaceae</taxon>
        <taxon>Promethearchaeum</taxon>
    </lineage>
</organism>
<dbReference type="KEGG" id="psyt:DSAG12_01252"/>
<gene>
    <name evidence="2" type="ORF">DSAG12_01252</name>
</gene>
<dbReference type="SUPFAM" id="SSF100950">
    <property type="entry name" value="NagB/RpiA/CoA transferase-like"/>
    <property type="match status" value="1"/>
</dbReference>
<protein>
    <submittedName>
        <fullName evidence="2">Uncharacterized protein</fullName>
    </submittedName>
</protein>